<dbReference type="GO" id="GO:0008270">
    <property type="term" value="F:zinc ion binding"/>
    <property type="evidence" value="ECO:0007669"/>
    <property type="project" value="InterPro"/>
</dbReference>
<name>A0AAV9VVI2_9PEZI</name>
<evidence type="ECO:0000259" key="5">
    <source>
        <dbReference type="PROSITE" id="PS50048"/>
    </source>
</evidence>
<dbReference type="Pfam" id="PF04082">
    <property type="entry name" value="Fungal_trans"/>
    <property type="match status" value="1"/>
</dbReference>
<dbReference type="PANTHER" id="PTHR31001:SF45">
    <property type="entry name" value="ZN(II)2CYS6 TRANSCRIPTION FACTOR (EUROFUNG)"/>
    <property type="match status" value="1"/>
</dbReference>
<dbReference type="CDD" id="cd12148">
    <property type="entry name" value="fungal_TF_MHR"/>
    <property type="match status" value="1"/>
</dbReference>
<dbReference type="GO" id="GO:0005634">
    <property type="term" value="C:nucleus"/>
    <property type="evidence" value="ECO:0007669"/>
    <property type="project" value="UniProtKB-SubCell"/>
</dbReference>
<dbReference type="AlphaFoldDB" id="A0AAV9VVI2"/>
<dbReference type="GO" id="GO:0000981">
    <property type="term" value="F:DNA-binding transcription factor activity, RNA polymerase II-specific"/>
    <property type="evidence" value="ECO:0007669"/>
    <property type="project" value="InterPro"/>
</dbReference>
<organism evidence="6 7">
    <name type="scientific">Arthrobotrys musiformis</name>
    <dbReference type="NCBI Taxonomy" id="47236"/>
    <lineage>
        <taxon>Eukaryota</taxon>
        <taxon>Fungi</taxon>
        <taxon>Dikarya</taxon>
        <taxon>Ascomycota</taxon>
        <taxon>Pezizomycotina</taxon>
        <taxon>Orbiliomycetes</taxon>
        <taxon>Orbiliales</taxon>
        <taxon>Orbiliaceae</taxon>
        <taxon>Arthrobotrys</taxon>
    </lineage>
</organism>
<evidence type="ECO:0000313" key="6">
    <source>
        <dbReference type="EMBL" id="KAK6496237.1"/>
    </source>
</evidence>
<accession>A0AAV9VVI2</accession>
<dbReference type="CDD" id="cd00067">
    <property type="entry name" value="GAL4"/>
    <property type="match status" value="1"/>
</dbReference>
<dbReference type="InterPro" id="IPR007219">
    <property type="entry name" value="XnlR_reg_dom"/>
</dbReference>
<feature type="compositionally biased region" description="Acidic residues" evidence="4">
    <location>
        <begin position="140"/>
        <end position="150"/>
    </location>
</feature>
<keyword evidence="7" id="KW-1185">Reference proteome</keyword>
<gene>
    <name evidence="6" type="ORF">TWF481_002261</name>
</gene>
<evidence type="ECO:0000256" key="2">
    <source>
        <dbReference type="ARBA" id="ARBA00022723"/>
    </source>
</evidence>
<dbReference type="EMBL" id="JAVHJL010000011">
    <property type="protein sequence ID" value="KAK6496237.1"/>
    <property type="molecule type" value="Genomic_DNA"/>
</dbReference>
<dbReference type="SMART" id="SM00906">
    <property type="entry name" value="Fungal_trans"/>
    <property type="match status" value="1"/>
</dbReference>
<comment type="caution">
    <text evidence="6">The sequence shown here is derived from an EMBL/GenBank/DDBJ whole genome shotgun (WGS) entry which is preliminary data.</text>
</comment>
<feature type="region of interest" description="Disordered" evidence="4">
    <location>
        <begin position="83"/>
        <end position="154"/>
    </location>
</feature>
<feature type="domain" description="Zn(2)-C6 fungal-type" evidence="5">
    <location>
        <begin position="19"/>
        <end position="47"/>
    </location>
</feature>
<dbReference type="SMART" id="SM00066">
    <property type="entry name" value="GAL4"/>
    <property type="match status" value="1"/>
</dbReference>
<dbReference type="InterPro" id="IPR001138">
    <property type="entry name" value="Zn2Cys6_DnaBD"/>
</dbReference>
<dbReference type="SUPFAM" id="SSF57701">
    <property type="entry name" value="Zn2/Cys6 DNA-binding domain"/>
    <property type="match status" value="1"/>
</dbReference>
<reference evidence="6 7" key="1">
    <citation type="submission" date="2023-08" db="EMBL/GenBank/DDBJ databases">
        <authorList>
            <person name="Palmer J.M."/>
        </authorList>
    </citation>
    <scope>NUCLEOTIDE SEQUENCE [LARGE SCALE GENOMIC DNA]</scope>
    <source>
        <strain evidence="6 7">TWF481</strain>
    </source>
</reference>
<evidence type="ECO:0000313" key="7">
    <source>
        <dbReference type="Proteomes" id="UP001370758"/>
    </source>
</evidence>
<evidence type="ECO:0000256" key="4">
    <source>
        <dbReference type="SAM" id="MobiDB-lite"/>
    </source>
</evidence>
<sequence>MSTSETPGTTAVKPHRILACLLCQQRKVKCDRKFPCSHCRRTGTQCVPAGLVQRQRRRRFPERELLDRIRHYEGLLRQHNIKFEPLHGSPPEQMHTPVTDHEHGASPNEEGFGSPDNKGPGGGKSSNIWRAMGQGSREESSEDEENDDSFFQDGGEVDVHSGVIRKAWDYMYEIESNNPLLFGSLNPNIDISALHPTQAHIFKLWQIYLKNVDPMLKVTHTPTLQTRIIDAVGDLSSVSSSLEALMFSIYCVAISSLTDEECPMLFGFSKSELSRGYQFPCRQALLKCEFLRTTDRDCLTALFLYLISVKPETDPRSLSSLLAVAIRAAQRMGLHNESTYSKHTTLEAELRRRLWWSLVLLDHRVCETVDHKTTFLSPTWDCKPPTNTNDFEIQPDMKTPPTVHDRPTEALFTVVRSEIADFMRYSPPQLEFTNAHLHKLFKEIPSTSLPNGGEVSTLQKIIEDKYLSSCNPEIPSQYITLWMSRGAIAKNHLVEHYAKYSAAEQQTDANRTTAITYALTMLECDTNLMSSPLIKCYRWFINFHFPFPAYIHILQSLKRRPGEPYAEKAWDVMSESYEARMNGAIKLYGPLLVLFSTIVLQAWGAREKFMKEEGISPEPLPKILVGIREKIANMTQTRSVEQIDKIGTINLDEFLTPPTTAGSSADSSFFGGGAHAGAVLPGYGGQQGVIDLQTGDFDWTLMDWSSIV</sequence>
<dbReference type="Gene3D" id="4.10.240.10">
    <property type="entry name" value="Zn(2)-C6 fungal-type DNA-binding domain"/>
    <property type="match status" value="1"/>
</dbReference>
<dbReference type="Pfam" id="PF00172">
    <property type="entry name" value="Zn_clus"/>
    <property type="match status" value="1"/>
</dbReference>
<dbReference type="Proteomes" id="UP001370758">
    <property type="component" value="Unassembled WGS sequence"/>
</dbReference>
<dbReference type="InterPro" id="IPR036864">
    <property type="entry name" value="Zn2-C6_fun-type_DNA-bd_sf"/>
</dbReference>
<comment type="subcellular location">
    <subcellularLocation>
        <location evidence="1">Nucleus</location>
    </subcellularLocation>
</comment>
<keyword evidence="2" id="KW-0479">Metal-binding</keyword>
<proteinExistence type="predicted"/>
<evidence type="ECO:0000256" key="1">
    <source>
        <dbReference type="ARBA" id="ARBA00004123"/>
    </source>
</evidence>
<keyword evidence="3" id="KW-0539">Nucleus</keyword>
<evidence type="ECO:0000256" key="3">
    <source>
        <dbReference type="ARBA" id="ARBA00023242"/>
    </source>
</evidence>
<dbReference type="GO" id="GO:0006351">
    <property type="term" value="P:DNA-templated transcription"/>
    <property type="evidence" value="ECO:0007669"/>
    <property type="project" value="InterPro"/>
</dbReference>
<dbReference type="PROSITE" id="PS50048">
    <property type="entry name" value="ZN2_CY6_FUNGAL_2"/>
    <property type="match status" value="1"/>
</dbReference>
<dbReference type="GO" id="GO:0003677">
    <property type="term" value="F:DNA binding"/>
    <property type="evidence" value="ECO:0007669"/>
    <property type="project" value="InterPro"/>
</dbReference>
<dbReference type="InterPro" id="IPR050613">
    <property type="entry name" value="Sec_Metabolite_Reg"/>
</dbReference>
<dbReference type="PANTHER" id="PTHR31001">
    <property type="entry name" value="UNCHARACTERIZED TRANSCRIPTIONAL REGULATORY PROTEIN"/>
    <property type="match status" value="1"/>
</dbReference>
<protein>
    <recommendedName>
        <fullName evidence="5">Zn(2)-C6 fungal-type domain-containing protein</fullName>
    </recommendedName>
</protein>